<reference evidence="3 4" key="1">
    <citation type="submission" date="2019-04" db="EMBL/GenBank/DDBJ databases">
        <title>Fungal friends and foes A comparative genomics study of 23 Aspergillus species from section Flavi.</title>
        <authorList>
            <consortium name="DOE Joint Genome Institute"/>
            <person name="Kjaerbolling I."/>
            <person name="Vesth T.C."/>
            <person name="Frisvad J.C."/>
            <person name="Nybo J.L."/>
            <person name="Theobald S."/>
            <person name="Kildgaard S."/>
            <person name="Petersen T.I."/>
            <person name="Kuo A."/>
            <person name="Sato A."/>
            <person name="Lyhne E.K."/>
            <person name="Kogle M.E."/>
            <person name="Wiebenga A."/>
            <person name="Kun R.S."/>
            <person name="Lubbers R.J."/>
            <person name="Makela M.R."/>
            <person name="Barry K."/>
            <person name="Chovatia M."/>
            <person name="Clum A."/>
            <person name="Daum C."/>
            <person name="Haridas S."/>
            <person name="He G."/>
            <person name="LaButti K."/>
            <person name="Lipzen A."/>
            <person name="Mondo S."/>
            <person name="Pangilinan J."/>
            <person name="Riley R."/>
            <person name="Salamov A."/>
            <person name="Simmons B.A."/>
            <person name="Magnuson J.K."/>
            <person name="Henrissat B."/>
            <person name="Mortensen U.H."/>
            <person name="Larsen T.O."/>
            <person name="De vries R.P."/>
            <person name="Grigoriev I.V."/>
            <person name="Machida M."/>
            <person name="Baker S.E."/>
            <person name="Andersen M.R."/>
        </authorList>
    </citation>
    <scope>NUCLEOTIDE SEQUENCE [LARGE SCALE GENOMIC DNA]</scope>
    <source>
        <strain evidence="3 4">CBS 117635</strain>
    </source>
</reference>
<dbReference type="PANTHER" id="PTHR34315">
    <property type="match status" value="1"/>
</dbReference>
<dbReference type="InterPro" id="IPR000627">
    <property type="entry name" value="Intradiol_dOase_C"/>
</dbReference>
<keyword evidence="4" id="KW-1185">Reference proteome</keyword>
<accession>A0A5N6JFX4</accession>
<feature type="signal peptide" evidence="1">
    <location>
        <begin position="1"/>
        <end position="19"/>
    </location>
</feature>
<keyword evidence="3" id="KW-0560">Oxidoreductase</keyword>
<evidence type="ECO:0000256" key="1">
    <source>
        <dbReference type="SAM" id="SignalP"/>
    </source>
</evidence>
<keyword evidence="3" id="KW-0223">Dioxygenase</keyword>
<evidence type="ECO:0000259" key="2">
    <source>
        <dbReference type="Pfam" id="PF00775"/>
    </source>
</evidence>
<feature type="domain" description="Intradiol ring-cleavage dioxygenases" evidence="2">
    <location>
        <begin position="129"/>
        <end position="213"/>
    </location>
</feature>
<proteinExistence type="predicted"/>
<keyword evidence="1" id="KW-0732">Signal</keyword>
<dbReference type="Gene3D" id="2.60.130.10">
    <property type="entry name" value="Aromatic compound dioxygenase"/>
    <property type="match status" value="1"/>
</dbReference>
<evidence type="ECO:0000313" key="4">
    <source>
        <dbReference type="Proteomes" id="UP000326289"/>
    </source>
</evidence>
<dbReference type="GO" id="GO:0008199">
    <property type="term" value="F:ferric iron binding"/>
    <property type="evidence" value="ECO:0007669"/>
    <property type="project" value="InterPro"/>
</dbReference>
<dbReference type="PANTHER" id="PTHR34315:SF9">
    <property type="entry name" value="INTRADIOL RING-CLEAVAGE DIOXYGENASES DOMAIN-CONTAINING PROTEIN-RELATED"/>
    <property type="match status" value="1"/>
</dbReference>
<evidence type="ECO:0000313" key="3">
    <source>
        <dbReference type="EMBL" id="KAB8277209.1"/>
    </source>
</evidence>
<sequence length="345" mass="38036">MLSLLLFLVAFWLIVFCAAHPAAHEEIGRFQAPSVKKITKNTYHKLSRCSNHLKKRGIQARAELRRAALLKAYQQEHLGASTTTSAADHSDADHFFFSPTLEERNCVLTPETTIGPFWVRGESIRSNITDGEAGIPLILDGLFIDVNTCEPIEDLYWEVWGCNSVGQYSGVLEHHGSPLSNLNTTFLRGLQKTDKDGYAQFETIFPGHYEGRATHIHVLAHVGATVLPNNTLTGGHVPHISQLFFEQELITAVEASEPYRTNKARITLNSDDGIFNSATGEGGYDPILSYTMLGDKLSDGILGSVTMGIDVSASYRTPYAAELTDHGGVSHRNSWHDLLSRTSLQ</sequence>
<name>A0A5N6JFX4_9EURO</name>
<organism evidence="3 4">
    <name type="scientific">Aspergillus minisclerotigenes</name>
    <dbReference type="NCBI Taxonomy" id="656917"/>
    <lineage>
        <taxon>Eukaryota</taxon>
        <taxon>Fungi</taxon>
        <taxon>Dikarya</taxon>
        <taxon>Ascomycota</taxon>
        <taxon>Pezizomycotina</taxon>
        <taxon>Eurotiomycetes</taxon>
        <taxon>Eurotiomycetidae</taxon>
        <taxon>Eurotiales</taxon>
        <taxon>Aspergillaceae</taxon>
        <taxon>Aspergillus</taxon>
        <taxon>Aspergillus subgen. Circumdati</taxon>
    </lineage>
</organism>
<dbReference type="EMBL" id="ML732773">
    <property type="protein sequence ID" value="KAB8277209.1"/>
    <property type="molecule type" value="Genomic_DNA"/>
</dbReference>
<dbReference type="AlphaFoldDB" id="A0A5N6JFX4"/>
<gene>
    <name evidence="3" type="ORF">BDV30DRAFT_223784</name>
</gene>
<dbReference type="CDD" id="cd03457">
    <property type="entry name" value="intradiol_dioxygenase_like"/>
    <property type="match status" value="1"/>
</dbReference>
<dbReference type="Proteomes" id="UP000326289">
    <property type="component" value="Unassembled WGS sequence"/>
</dbReference>
<protein>
    <submittedName>
        <fullName evidence="3">Aromatic compound dioxygenase</fullName>
    </submittedName>
</protein>
<dbReference type="GO" id="GO:0016702">
    <property type="term" value="F:oxidoreductase activity, acting on single donors with incorporation of molecular oxygen, incorporation of two atoms of oxygen"/>
    <property type="evidence" value="ECO:0007669"/>
    <property type="project" value="InterPro"/>
</dbReference>
<dbReference type="SUPFAM" id="SSF49482">
    <property type="entry name" value="Aromatic compound dioxygenase"/>
    <property type="match status" value="1"/>
</dbReference>
<dbReference type="Pfam" id="PF00775">
    <property type="entry name" value="Dioxygenase_C"/>
    <property type="match status" value="1"/>
</dbReference>
<dbReference type="InterPro" id="IPR015889">
    <property type="entry name" value="Intradiol_dOase_core"/>
</dbReference>
<feature type="chain" id="PRO_5024990540" evidence="1">
    <location>
        <begin position="20"/>
        <end position="345"/>
    </location>
</feature>